<accession>A0AAD7U643</accession>
<gene>
    <name evidence="1" type="ORF">CTAYLR_008663</name>
</gene>
<evidence type="ECO:0000313" key="1">
    <source>
        <dbReference type="EMBL" id="KAJ8598803.1"/>
    </source>
</evidence>
<name>A0AAD7U643_9STRA</name>
<dbReference type="AlphaFoldDB" id="A0AAD7U643"/>
<dbReference type="Proteomes" id="UP001230188">
    <property type="component" value="Unassembled WGS sequence"/>
</dbReference>
<reference evidence="1" key="1">
    <citation type="submission" date="2023-01" db="EMBL/GenBank/DDBJ databases">
        <title>Metagenome sequencing of chrysophaentin producing Chrysophaeum taylorii.</title>
        <authorList>
            <person name="Davison J."/>
            <person name="Bewley C."/>
        </authorList>
    </citation>
    <scope>NUCLEOTIDE SEQUENCE</scope>
    <source>
        <strain evidence="1">NIES-1699</strain>
    </source>
</reference>
<dbReference type="EMBL" id="JAQMWT010000642">
    <property type="protein sequence ID" value="KAJ8598803.1"/>
    <property type="molecule type" value="Genomic_DNA"/>
</dbReference>
<protein>
    <submittedName>
        <fullName evidence="1">Uncharacterized protein</fullName>
    </submittedName>
</protein>
<evidence type="ECO:0000313" key="2">
    <source>
        <dbReference type="Proteomes" id="UP001230188"/>
    </source>
</evidence>
<proteinExistence type="predicted"/>
<organism evidence="1 2">
    <name type="scientific">Chrysophaeum taylorii</name>
    <dbReference type="NCBI Taxonomy" id="2483200"/>
    <lineage>
        <taxon>Eukaryota</taxon>
        <taxon>Sar</taxon>
        <taxon>Stramenopiles</taxon>
        <taxon>Ochrophyta</taxon>
        <taxon>Pelagophyceae</taxon>
        <taxon>Pelagomonadales</taxon>
        <taxon>Pelagomonadaceae</taxon>
        <taxon>Chrysophaeum</taxon>
    </lineage>
</organism>
<sequence length="190" mass="22019">MAMTASRPLGATVNTDITKAAGVDWGEEGMTERMKEMQRKHDELIYLGPELTINHVKEFHDWVAQLTREIAQEGEDLKRRFRMAMAKRNRTKDAKRAAAYDKCANTIYKLQDRYNKEVAMTQFEVEWLQNSPAFKQMLEYREKYWVKTAKGDYVCKRDLAEDAAVSFDDLLSEFKEEAHPPATASRDDSP</sequence>
<comment type="caution">
    <text evidence="1">The sequence shown here is derived from an EMBL/GenBank/DDBJ whole genome shotgun (WGS) entry which is preliminary data.</text>
</comment>
<keyword evidence="2" id="KW-1185">Reference proteome</keyword>